<dbReference type="AlphaFoldDB" id="E2B4F8"/>
<keyword evidence="5" id="KW-0812">Transmembrane</keyword>
<dbReference type="Gene3D" id="3.40.50.12780">
    <property type="entry name" value="N-terminal domain of ligase-like"/>
    <property type="match status" value="1"/>
</dbReference>
<evidence type="ECO:0000259" key="6">
    <source>
        <dbReference type="Pfam" id="PF00501"/>
    </source>
</evidence>
<evidence type="ECO:0000256" key="2">
    <source>
        <dbReference type="ARBA" id="ARBA00006432"/>
    </source>
</evidence>
<dbReference type="InterPro" id="IPR000873">
    <property type="entry name" value="AMP-dep_synth/lig_dom"/>
</dbReference>
<keyword evidence="8" id="KW-1185">Reference proteome</keyword>
<evidence type="ECO:0000313" key="8">
    <source>
        <dbReference type="Proteomes" id="UP000008237"/>
    </source>
</evidence>
<dbReference type="STRING" id="610380.E2B4F8"/>
<organism evidence="8">
    <name type="scientific">Harpegnathos saltator</name>
    <name type="common">Jerdon's jumping ant</name>
    <dbReference type="NCBI Taxonomy" id="610380"/>
    <lineage>
        <taxon>Eukaryota</taxon>
        <taxon>Metazoa</taxon>
        <taxon>Ecdysozoa</taxon>
        <taxon>Arthropoda</taxon>
        <taxon>Hexapoda</taxon>
        <taxon>Insecta</taxon>
        <taxon>Pterygota</taxon>
        <taxon>Neoptera</taxon>
        <taxon>Endopterygota</taxon>
        <taxon>Hymenoptera</taxon>
        <taxon>Apocrita</taxon>
        <taxon>Aculeata</taxon>
        <taxon>Formicoidea</taxon>
        <taxon>Formicidae</taxon>
        <taxon>Ponerinae</taxon>
        <taxon>Ponerini</taxon>
        <taxon>Harpegnathos</taxon>
    </lineage>
</organism>
<reference evidence="7 8" key="1">
    <citation type="journal article" date="2010" name="Science">
        <title>Genomic comparison of the ants Camponotus floridanus and Harpegnathos saltator.</title>
        <authorList>
            <person name="Bonasio R."/>
            <person name="Zhang G."/>
            <person name="Ye C."/>
            <person name="Mutti N.S."/>
            <person name="Fang X."/>
            <person name="Qin N."/>
            <person name="Donahue G."/>
            <person name="Yang P."/>
            <person name="Li Q."/>
            <person name="Li C."/>
            <person name="Zhang P."/>
            <person name="Huang Z."/>
            <person name="Berger S.L."/>
            <person name="Reinberg D."/>
            <person name="Wang J."/>
            <person name="Liebig J."/>
        </authorList>
    </citation>
    <scope>NUCLEOTIDE SEQUENCE [LARGE SCALE GENOMIC DNA]</scope>
    <source>
        <strain evidence="7 8">R22 G/1</strain>
    </source>
</reference>
<dbReference type="EMBL" id="GL445556">
    <property type="protein sequence ID" value="EFN89419.1"/>
    <property type="molecule type" value="Genomic_DNA"/>
</dbReference>
<keyword evidence="5" id="KW-1133">Transmembrane helix</keyword>
<dbReference type="GO" id="GO:0005777">
    <property type="term" value="C:peroxisome"/>
    <property type="evidence" value="ECO:0007669"/>
    <property type="project" value="UniProtKB-SubCell"/>
</dbReference>
<dbReference type="InParanoid" id="E2B4F8"/>
<feature type="domain" description="AMP-dependent synthetase/ligase" evidence="6">
    <location>
        <begin position="50"/>
        <end position="278"/>
    </location>
</feature>
<dbReference type="PANTHER" id="PTHR24096">
    <property type="entry name" value="LONG-CHAIN-FATTY-ACID--COA LIGASE"/>
    <property type="match status" value="1"/>
</dbReference>
<accession>E2B4F8</accession>
<protein>
    <submittedName>
        <fullName evidence="7">Bacitracin synthetase 1</fullName>
    </submittedName>
</protein>
<dbReference type="InterPro" id="IPR042099">
    <property type="entry name" value="ANL_N_sf"/>
</dbReference>
<gene>
    <name evidence="7" type="ORF">EAI_15560</name>
</gene>
<proteinExistence type="inferred from homology"/>
<keyword evidence="3" id="KW-0436">Ligase</keyword>
<feature type="transmembrane region" description="Helical" evidence="5">
    <location>
        <begin position="312"/>
        <end position="333"/>
    </location>
</feature>
<evidence type="ECO:0000256" key="4">
    <source>
        <dbReference type="ARBA" id="ARBA00023140"/>
    </source>
</evidence>
<evidence type="ECO:0000256" key="1">
    <source>
        <dbReference type="ARBA" id="ARBA00004275"/>
    </source>
</evidence>
<comment type="subcellular location">
    <subcellularLocation>
        <location evidence="1">Peroxisome</location>
    </subcellularLocation>
</comment>
<dbReference type="SUPFAM" id="SSF56801">
    <property type="entry name" value="Acetyl-CoA synthetase-like"/>
    <property type="match status" value="1"/>
</dbReference>
<dbReference type="Proteomes" id="UP000008237">
    <property type="component" value="Unassembled WGS sequence"/>
</dbReference>
<dbReference type="Pfam" id="PF00501">
    <property type="entry name" value="AMP-binding"/>
    <property type="match status" value="1"/>
</dbReference>
<evidence type="ECO:0000313" key="7">
    <source>
        <dbReference type="EMBL" id="EFN89419.1"/>
    </source>
</evidence>
<dbReference type="OMA" id="EMANFRY"/>
<comment type="similarity">
    <text evidence="2">Belongs to the ATP-dependent AMP-binding enzyme family.</text>
</comment>
<keyword evidence="5" id="KW-0472">Membrane</keyword>
<dbReference type="GO" id="GO:0016405">
    <property type="term" value="F:CoA-ligase activity"/>
    <property type="evidence" value="ECO:0007669"/>
    <property type="project" value="TreeGrafter"/>
</dbReference>
<keyword evidence="4" id="KW-0576">Peroxisome</keyword>
<evidence type="ECO:0000256" key="3">
    <source>
        <dbReference type="ARBA" id="ARBA00022598"/>
    </source>
</evidence>
<name>E2B4F8_HARSA</name>
<sequence length="334" mass="37503">MTKYPPPCKIVDKVVIGEEAPVYRECVGIGELIYEQLSGSPEIIGQIDAVDDRRATFADIKDRSVRCALWLKSRGVQPGDVVAVSTHNHLDSIMPLLGCLYIGALFYPMHFKLNIHDSRYFLSLAKPKIIFANVDMADTLVQAATEEDLKIELVIFGEAFGYESFSKIISDQDAEAVDNFRCRPITSPNEIGLIVCSSGSTGPCKATMLSHFALINNMLHDNSFAGKDDKVVMWFSSFRWISGAVLPLRSIYFRKTWIIYPEYKEELVCQLIEKYNVRKHIQRVTSHTSQYDGLPTPINDNAEVAEKVVCHLLISSIMIFAVLPVMMNATHFVS</sequence>
<evidence type="ECO:0000256" key="5">
    <source>
        <dbReference type="SAM" id="Phobius"/>
    </source>
</evidence>
<dbReference type="PANTHER" id="PTHR24096:SF149">
    <property type="entry name" value="AMP-BINDING DOMAIN-CONTAINING PROTEIN-RELATED"/>
    <property type="match status" value="1"/>
</dbReference>
<dbReference type="OrthoDB" id="10253869at2759"/>